<evidence type="ECO:0000256" key="2">
    <source>
        <dbReference type="ARBA" id="ARBA00004496"/>
    </source>
</evidence>
<evidence type="ECO:0000256" key="3">
    <source>
        <dbReference type="ARBA" id="ARBA00022490"/>
    </source>
</evidence>
<evidence type="ECO:0000256" key="6">
    <source>
        <dbReference type="SAM" id="MobiDB-lite"/>
    </source>
</evidence>
<evidence type="ECO:0008006" key="9">
    <source>
        <dbReference type="Google" id="ProtNLM"/>
    </source>
</evidence>
<keyword evidence="4" id="KW-0833">Ubl conjugation pathway</keyword>
<evidence type="ECO:0000256" key="1">
    <source>
        <dbReference type="ARBA" id="ARBA00004123"/>
    </source>
</evidence>
<feature type="compositionally biased region" description="Low complexity" evidence="6">
    <location>
        <begin position="128"/>
        <end position="137"/>
    </location>
</feature>
<keyword evidence="5" id="KW-0539">Nucleus</keyword>
<evidence type="ECO:0000256" key="4">
    <source>
        <dbReference type="ARBA" id="ARBA00022786"/>
    </source>
</evidence>
<gene>
    <name evidence="7" type="ORF">LSINAPIS_LOCUS9865</name>
</gene>
<keyword evidence="3" id="KW-0963">Cytoplasm</keyword>
<dbReference type="PANTHER" id="PTHR12493:SF0">
    <property type="entry name" value="CUE DOMAIN-CONTAINING PROTEIN 2"/>
    <property type="match status" value="1"/>
</dbReference>
<dbReference type="EMBL" id="FZQP02003834">
    <property type="protein sequence ID" value="VVC98860.1"/>
    <property type="molecule type" value="Genomic_DNA"/>
</dbReference>
<keyword evidence="8" id="KW-1185">Reference proteome</keyword>
<dbReference type="GO" id="GO:0005634">
    <property type="term" value="C:nucleus"/>
    <property type="evidence" value="ECO:0007669"/>
    <property type="project" value="UniProtKB-SubCell"/>
</dbReference>
<dbReference type="GO" id="GO:0005737">
    <property type="term" value="C:cytoplasm"/>
    <property type="evidence" value="ECO:0007669"/>
    <property type="project" value="UniProtKB-SubCell"/>
</dbReference>
<accession>A0A5E4QMH6</accession>
<proteinExistence type="predicted"/>
<dbReference type="Proteomes" id="UP000324832">
    <property type="component" value="Unassembled WGS sequence"/>
</dbReference>
<evidence type="ECO:0000313" key="7">
    <source>
        <dbReference type="EMBL" id="VVC98860.1"/>
    </source>
</evidence>
<feature type="region of interest" description="Disordered" evidence="6">
    <location>
        <begin position="121"/>
        <end position="150"/>
    </location>
</feature>
<evidence type="ECO:0000313" key="8">
    <source>
        <dbReference type="Proteomes" id="UP000324832"/>
    </source>
</evidence>
<evidence type="ECO:0000256" key="5">
    <source>
        <dbReference type="ARBA" id="ARBA00023242"/>
    </source>
</evidence>
<dbReference type="PANTHER" id="PTHR12493">
    <property type="entry name" value="CUE DOMAIN CONTAINING 2"/>
    <property type="match status" value="1"/>
</dbReference>
<name>A0A5E4QMH6_9NEOP</name>
<comment type="subcellular location">
    <subcellularLocation>
        <location evidence="2">Cytoplasm</location>
    </subcellularLocation>
    <subcellularLocation>
        <location evidence="1">Nucleus</location>
    </subcellularLocation>
</comment>
<reference evidence="7 8" key="1">
    <citation type="submission" date="2017-07" db="EMBL/GenBank/DDBJ databases">
        <authorList>
            <person name="Talla V."/>
            <person name="Backstrom N."/>
        </authorList>
    </citation>
    <scope>NUCLEOTIDE SEQUENCE [LARGE SCALE GENOMIC DNA]</scope>
</reference>
<protein>
    <recommendedName>
        <fullName evidence="9">CUE domain-containing protein</fullName>
    </recommendedName>
</protein>
<sequence length="187" mass="20682">MSTVAQQESLIKESLFHFITKNIPTANISVIDDIALSYVISIIESASQDSCFDIEGFIEFMSAYIPDFANIDEGVVCSWLMELEAEVSQHDESDSNSAHDDSAGSDKISLTLQNISELLPTGTKASRSHSSSESSECSTRRAPMDTEEYSEQVNMLIEMFPNTCTMEVPKSGAEEEQLKKPKKQHCP</sequence>
<dbReference type="AlphaFoldDB" id="A0A5E4QMH6"/>
<feature type="region of interest" description="Disordered" evidence="6">
    <location>
        <begin position="167"/>
        <end position="187"/>
    </location>
</feature>
<organism evidence="7 8">
    <name type="scientific">Leptidea sinapis</name>
    <dbReference type="NCBI Taxonomy" id="189913"/>
    <lineage>
        <taxon>Eukaryota</taxon>
        <taxon>Metazoa</taxon>
        <taxon>Ecdysozoa</taxon>
        <taxon>Arthropoda</taxon>
        <taxon>Hexapoda</taxon>
        <taxon>Insecta</taxon>
        <taxon>Pterygota</taxon>
        <taxon>Neoptera</taxon>
        <taxon>Endopterygota</taxon>
        <taxon>Lepidoptera</taxon>
        <taxon>Glossata</taxon>
        <taxon>Ditrysia</taxon>
        <taxon>Papilionoidea</taxon>
        <taxon>Pieridae</taxon>
        <taxon>Dismorphiinae</taxon>
        <taxon>Leptidea</taxon>
    </lineage>
</organism>